<organism evidence="1 2">
    <name type="scientific">Gigaspora margarita</name>
    <dbReference type="NCBI Taxonomy" id="4874"/>
    <lineage>
        <taxon>Eukaryota</taxon>
        <taxon>Fungi</taxon>
        <taxon>Fungi incertae sedis</taxon>
        <taxon>Mucoromycota</taxon>
        <taxon>Glomeromycotina</taxon>
        <taxon>Glomeromycetes</taxon>
        <taxon>Diversisporales</taxon>
        <taxon>Gigasporaceae</taxon>
        <taxon>Gigaspora</taxon>
    </lineage>
</organism>
<gene>
    <name evidence="1" type="ORF">GMARGA_LOCUS23811</name>
</gene>
<evidence type="ECO:0000313" key="1">
    <source>
        <dbReference type="EMBL" id="CAG8804245.1"/>
    </source>
</evidence>
<proteinExistence type="predicted"/>
<evidence type="ECO:0000313" key="2">
    <source>
        <dbReference type="Proteomes" id="UP000789901"/>
    </source>
</evidence>
<dbReference type="Proteomes" id="UP000789901">
    <property type="component" value="Unassembled WGS sequence"/>
</dbReference>
<sequence>HAQNFATLVNTSVAIKKMVYQTFKNIIPHMNCKAIELDLTRGYNTLQTLCHLVGGWLDPRFNTRINAINNLAKDPNFYTILSGLYATENQSVYMNDQNIEDESNDVTIVCHNKNFIDISLSGKWNNNKVKGMSLSKNLNIKNPFFQDLYKAYDNYLNSKAALINKRLEFYNLIMYTVLEDNQDLVWVKLKVSGFVKLL</sequence>
<comment type="caution">
    <text evidence="1">The sequence shown here is derived from an EMBL/GenBank/DDBJ whole genome shotgun (WGS) entry which is preliminary data.</text>
</comment>
<dbReference type="EMBL" id="CAJVQB010024483">
    <property type="protein sequence ID" value="CAG8804245.1"/>
    <property type="molecule type" value="Genomic_DNA"/>
</dbReference>
<accession>A0ABN7VXB4</accession>
<protein>
    <submittedName>
        <fullName evidence="1">25377_t:CDS:1</fullName>
    </submittedName>
</protein>
<reference evidence="1 2" key="1">
    <citation type="submission" date="2021-06" db="EMBL/GenBank/DDBJ databases">
        <authorList>
            <person name="Kallberg Y."/>
            <person name="Tangrot J."/>
            <person name="Rosling A."/>
        </authorList>
    </citation>
    <scope>NUCLEOTIDE SEQUENCE [LARGE SCALE GENOMIC DNA]</scope>
    <source>
        <strain evidence="1 2">120-4 pot B 10/14</strain>
    </source>
</reference>
<name>A0ABN7VXB4_GIGMA</name>
<keyword evidence="2" id="KW-1185">Reference proteome</keyword>
<feature type="non-terminal residue" evidence="1">
    <location>
        <position position="1"/>
    </location>
</feature>